<dbReference type="SUPFAM" id="SSF52091">
    <property type="entry name" value="SpoIIaa-like"/>
    <property type="match status" value="1"/>
</dbReference>
<dbReference type="Gene3D" id="3.30.750.24">
    <property type="entry name" value="STAS domain"/>
    <property type="match status" value="1"/>
</dbReference>
<comment type="caution">
    <text evidence="2">The sequence shown here is derived from an EMBL/GenBank/DDBJ whole genome shotgun (WGS) entry which is preliminary data.</text>
</comment>
<gene>
    <name evidence="2" type="ORF">GCM10009663_52090</name>
</gene>
<feature type="domain" description="STAS" evidence="1">
    <location>
        <begin position="15"/>
        <end position="120"/>
    </location>
</feature>
<dbReference type="RefSeq" id="WP_344626112.1">
    <property type="nucleotide sequence ID" value="NZ_BAAALD010000059.1"/>
</dbReference>
<reference evidence="2 3" key="1">
    <citation type="journal article" date="2019" name="Int. J. Syst. Evol. Microbiol.">
        <title>The Global Catalogue of Microorganisms (GCM) 10K type strain sequencing project: providing services to taxonomists for standard genome sequencing and annotation.</title>
        <authorList>
            <consortium name="The Broad Institute Genomics Platform"/>
            <consortium name="The Broad Institute Genome Sequencing Center for Infectious Disease"/>
            <person name="Wu L."/>
            <person name="Ma J."/>
        </authorList>
    </citation>
    <scope>NUCLEOTIDE SEQUENCE [LARGE SCALE GENOMIC DNA]</scope>
    <source>
        <strain evidence="2 3">JCM 13002</strain>
    </source>
</reference>
<dbReference type="CDD" id="cd07043">
    <property type="entry name" value="STAS_anti-anti-sigma_factors"/>
    <property type="match status" value="1"/>
</dbReference>
<evidence type="ECO:0000259" key="1">
    <source>
        <dbReference type="PROSITE" id="PS50801"/>
    </source>
</evidence>
<organism evidence="2 3">
    <name type="scientific">Kitasatospora arboriphila</name>
    <dbReference type="NCBI Taxonomy" id="258052"/>
    <lineage>
        <taxon>Bacteria</taxon>
        <taxon>Bacillati</taxon>
        <taxon>Actinomycetota</taxon>
        <taxon>Actinomycetes</taxon>
        <taxon>Kitasatosporales</taxon>
        <taxon>Streptomycetaceae</taxon>
        <taxon>Kitasatospora</taxon>
    </lineage>
</organism>
<proteinExistence type="predicted"/>
<accession>A0ABN1TVY2</accession>
<protein>
    <recommendedName>
        <fullName evidence="1">STAS domain-containing protein</fullName>
    </recommendedName>
</protein>
<sequence length="120" mass="12730">MTALLHTTHIAGAAPGTDLLRLRGEADQDTAADLRHAFDHALGSLPAPHVLLVDCRGLTFCTSTGLNAVLKARRLALRQGTVLRLTGVTDQLRRLLRITEADTVLDIQDSPTADGTPGSV</sequence>
<dbReference type="InterPro" id="IPR058548">
    <property type="entry name" value="MlaB-like_STAS"/>
</dbReference>
<keyword evidence="3" id="KW-1185">Reference proteome</keyword>
<dbReference type="PANTHER" id="PTHR33495:SF2">
    <property type="entry name" value="ANTI-SIGMA FACTOR ANTAGONIST TM_1081-RELATED"/>
    <property type="match status" value="1"/>
</dbReference>
<dbReference type="Pfam" id="PF13466">
    <property type="entry name" value="STAS_2"/>
    <property type="match status" value="1"/>
</dbReference>
<dbReference type="InterPro" id="IPR002645">
    <property type="entry name" value="STAS_dom"/>
</dbReference>
<dbReference type="PANTHER" id="PTHR33495">
    <property type="entry name" value="ANTI-SIGMA FACTOR ANTAGONIST TM_1081-RELATED-RELATED"/>
    <property type="match status" value="1"/>
</dbReference>
<name>A0ABN1TVY2_9ACTN</name>
<dbReference type="EMBL" id="BAAALD010000059">
    <property type="protein sequence ID" value="GAA1103193.1"/>
    <property type="molecule type" value="Genomic_DNA"/>
</dbReference>
<dbReference type="InterPro" id="IPR036513">
    <property type="entry name" value="STAS_dom_sf"/>
</dbReference>
<evidence type="ECO:0000313" key="3">
    <source>
        <dbReference type="Proteomes" id="UP001499987"/>
    </source>
</evidence>
<dbReference type="Proteomes" id="UP001499987">
    <property type="component" value="Unassembled WGS sequence"/>
</dbReference>
<dbReference type="PROSITE" id="PS50801">
    <property type="entry name" value="STAS"/>
    <property type="match status" value="1"/>
</dbReference>
<evidence type="ECO:0000313" key="2">
    <source>
        <dbReference type="EMBL" id="GAA1103193.1"/>
    </source>
</evidence>